<dbReference type="HOGENOM" id="CLU_1693266_0_0_9"/>
<evidence type="ECO:0000313" key="2">
    <source>
        <dbReference type="Proteomes" id="UP000033531"/>
    </source>
</evidence>
<dbReference type="PATRIC" id="fig|1218507.3.peg.1185"/>
<organism evidence="1 2">
    <name type="scientific">Lactobacillus melliventris</name>
    <dbReference type="NCBI Taxonomy" id="1218507"/>
    <lineage>
        <taxon>Bacteria</taxon>
        <taxon>Bacillati</taxon>
        <taxon>Bacillota</taxon>
        <taxon>Bacilli</taxon>
        <taxon>Lactobacillales</taxon>
        <taxon>Lactobacillaceae</taxon>
        <taxon>Lactobacillus</taxon>
    </lineage>
</organism>
<gene>
    <name evidence="1" type="ORF">JF74_10130</name>
</gene>
<reference evidence="1 2" key="1">
    <citation type="submission" date="2015-01" db="EMBL/GenBank/DDBJ databases">
        <title>Comparative genomics of the lactic acid bacteria isolated from the honey bee gut.</title>
        <authorList>
            <person name="Ellegaard K.M."/>
            <person name="Tamarit D."/>
            <person name="Javelind E."/>
            <person name="Olofsson T."/>
            <person name="Andersson S.G."/>
            <person name="Vasquez A."/>
        </authorList>
    </citation>
    <scope>NUCLEOTIDE SEQUENCE [LARGE SCALE GENOMIC DNA]</scope>
    <source>
        <strain evidence="1 2">Hma8</strain>
    </source>
</reference>
<protein>
    <submittedName>
        <fullName evidence="1">Uncharacterized protein</fullName>
    </submittedName>
</protein>
<dbReference type="RefSeq" id="WP_046324939.1">
    <property type="nucleotide sequence ID" value="NZ_JBHTMT010000001.1"/>
</dbReference>
<dbReference type="AlphaFoldDB" id="A0A0F4LEB9"/>
<dbReference type="Proteomes" id="UP000033531">
    <property type="component" value="Unassembled WGS sequence"/>
</dbReference>
<dbReference type="EMBL" id="JXLI01000010">
    <property type="protein sequence ID" value="KJY56668.1"/>
    <property type="molecule type" value="Genomic_DNA"/>
</dbReference>
<proteinExistence type="predicted"/>
<dbReference type="OrthoDB" id="2330139at2"/>
<sequence>MTEKTTNQASWQDKMAEKQKILDQSGLWAQMGFISNNEIDCEPILLFQKHETNFYPIIVEAPPADFIRPKWDKIKHVWIDNDNASTSSRLASVEKTIESVRQNNVMVQSENKDLKNALSNLANGQAQMLKLLGAATSPKANATDSTLDGGSTNVQ</sequence>
<accession>A0A0F4LEB9</accession>
<name>A0A0F4LEB9_9LACO</name>
<comment type="caution">
    <text evidence="1">The sequence shown here is derived from an EMBL/GenBank/DDBJ whole genome shotgun (WGS) entry which is preliminary data.</text>
</comment>
<dbReference type="STRING" id="1218507.JF74_10130"/>
<evidence type="ECO:0000313" key="1">
    <source>
        <dbReference type="EMBL" id="KJY56668.1"/>
    </source>
</evidence>